<dbReference type="InterPro" id="IPR000014">
    <property type="entry name" value="PAS"/>
</dbReference>
<dbReference type="SUPFAM" id="SSF55785">
    <property type="entry name" value="PYP-like sensor domain (PAS domain)"/>
    <property type="match status" value="5"/>
</dbReference>
<evidence type="ECO:0000256" key="7">
    <source>
        <dbReference type="PROSITE-ProRule" id="PRU00110"/>
    </source>
</evidence>
<dbReference type="AlphaFoldDB" id="A0A6F8PW56"/>
<dbReference type="InterPro" id="IPR013655">
    <property type="entry name" value="PAS_fold_3"/>
</dbReference>
<dbReference type="EMBL" id="AP021889">
    <property type="protein sequence ID" value="BBP46349.1"/>
    <property type="molecule type" value="Genomic_DNA"/>
</dbReference>
<feature type="domain" description="PAS" evidence="8">
    <location>
        <begin position="24"/>
        <end position="72"/>
    </location>
</feature>
<dbReference type="PROSITE" id="PS50894">
    <property type="entry name" value="HPT"/>
    <property type="match status" value="1"/>
</dbReference>
<evidence type="ECO:0000256" key="6">
    <source>
        <dbReference type="ARBA" id="ARBA00023012"/>
    </source>
</evidence>
<accession>A0A6F8PW56</accession>
<feature type="domain" description="HPt" evidence="10">
    <location>
        <begin position="886"/>
        <end position="985"/>
    </location>
</feature>
<evidence type="ECO:0000259" key="8">
    <source>
        <dbReference type="PROSITE" id="PS50112"/>
    </source>
</evidence>
<dbReference type="RefSeq" id="WP_173272875.1">
    <property type="nucleotide sequence ID" value="NZ_AP021889.1"/>
</dbReference>
<dbReference type="InterPro" id="IPR000700">
    <property type="entry name" value="PAS-assoc_C"/>
</dbReference>
<dbReference type="EC" id="2.7.13.3" evidence="2"/>
<dbReference type="SMART" id="SM00086">
    <property type="entry name" value="PAC"/>
    <property type="match status" value="3"/>
</dbReference>
<evidence type="ECO:0000256" key="1">
    <source>
        <dbReference type="ARBA" id="ARBA00000085"/>
    </source>
</evidence>
<dbReference type="Pfam" id="PF08447">
    <property type="entry name" value="PAS_3"/>
    <property type="match status" value="2"/>
</dbReference>
<dbReference type="KEGG" id="tse:THMIRHAS_17220"/>
<dbReference type="Proteomes" id="UP000501726">
    <property type="component" value="Chromosome"/>
</dbReference>
<dbReference type="PROSITE" id="PS50113">
    <property type="entry name" value="PAC"/>
    <property type="match status" value="1"/>
</dbReference>
<protein>
    <recommendedName>
        <fullName evidence="2">histidine kinase</fullName>
        <ecNumber evidence="2">2.7.13.3</ecNumber>
    </recommendedName>
</protein>
<feature type="domain" description="PAC" evidence="9">
    <location>
        <begin position="455"/>
        <end position="507"/>
    </location>
</feature>
<dbReference type="Pfam" id="PF08448">
    <property type="entry name" value="PAS_4"/>
    <property type="match status" value="1"/>
</dbReference>
<dbReference type="Pfam" id="PF01627">
    <property type="entry name" value="Hpt"/>
    <property type="match status" value="1"/>
</dbReference>
<dbReference type="NCBIfam" id="TIGR00229">
    <property type="entry name" value="sensory_box"/>
    <property type="match status" value="3"/>
</dbReference>
<dbReference type="GO" id="GO:0000160">
    <property type="term" value="P:phosphorelay signal transduction system"/>
    <property type="evidence" value="ECO:0007669"/>
    <property type="project" value="UniProtKB-KW"/>
</dbReference>
<organism evidence="11 12">
    <name type="scientific">Thiosulfatimonas sediminis</name>
    <dbReference type="NCBI Taxonomy" id="2675054"/>
    <lineage>
        <taxon>Bacteria</taxon>
        <taxon>Pseudomonadati</taxon>
        <taxon>Pseudomonadota</taxon>
        <taxon>Gammaproteobacteria</taxon>
        <taxon>Thiotrichales</taxon>
        <taxon>Piscirickettsiaceae</taxon>
        <taxon>Thiosulfatimonas</taxon>
    </lineage>
</organism>
<dbReference type="InterPro" id="IPR008207">
    <property type="entry name" value="Sig_transdc_His_kin_Hpt_dom"/>
</dbReference>
<comment type="catalytic activity">
    <reaction evidence="1">
        <text>ATP + protein L-histidine = ADP + protein N-phospho-L-histidine.</text>
        <dbReference type="EC" id="2.7.13.3"/>
    </reaction>
</comment>
<proteinExistence type="predicted"/>
<evidence type="ECO:0000259" key="9">
    <source>
        <dbReference type="PROSITE" id="PS50113"/>
    </source>
</evidence>
<dbReference type="InterPro" id="IPR001610">
    <property type="entry name" value="PAC"/>
</dbReference>
<evidence type="ECO:0000256" key="2">
    <source>
        <dbReference type="ARBA" id="ARBA00012438"/>
    </source>
</evidence>
<reference evidence="12" key="1">
    <citation type="submission" date="2019-11" db="EMBL/GenBank/DDBJ databases">
        <title>Isolation and characterization of two novel species in the genus Thiomicrorhabdus.</title>
        <authorList>
            <person name="Mochizuki J."/>
            <person name="Kojima H."/>
            <person name="Fukui M."/>
        </authorList>
    </citation>
    <scope>NUCLEOTIDE SEQUENCE [LARGE SCALE GENOMIC DNA]</scope>
    <source>
        <strain evidence="12">aks77</strain>
    </source>
</reference>
<dbReference type="InterPro" id="IPR052162">
    <property type="entry name" value="Sensor_kinase/Photoreceptor"/>
</dbReference>
<dbReference type="CDD" id="cd00130">
    <property type="entry name" value="PAS"/>
    <property type="match status" value="4"/>
</dbReference>
<dbReference type="SMART" id="SM00091">
    <property type="entry name" value="PAS"/>
    <property type="match status" value="4"/>
</dbReference>
<dbReference type="SUPFAM" id="SSF47226">
    <property type="entry name" value="Histidine-containing phosphotransfer domain, HPT domain"/>
    <property type="match status" value="1"/>
</dbReference>
<dbReference type="PANTHER" id="PTHR43304">
    <property type="entry name" value="PHYTOCHROME-LIKE PROTEIN CPH1"/>
    <property type="match status" value="1"/>
</dbReference>
<keyword evidence="12" id="KW-1185">Reference proteome</keyword>
<keyword evidence="5" id="KW-0418">Kinase</keyword>
<evidence type="ECO:0000313" key="12">
    <source>
        <dbReference type="Proteomes" id="UP000501726"/>
    </source>
</evidence>
<evidence type="ECO:0000256" key="4">
    <source>
        <dbReference type="ARBA" id="ARBA00022679"/>
    </source>
</evidence>
<dbReference type="Gene3D" id="1.20.120.160">
    <property type="entry name" value="HPT domain"/>
    <property type="match status" value="1"/>
</dbReference>
<feature type="domain" description="PAS" evidence="8">
    <location>
        <begin position="380"/>
        <end position="435"/>
    </location>
</feature>
<gene>
    <name evidence="11" type="ORF">THMIRHAS_17220</name>
</gene>
<dbReference type="InterPro" id="IPR035965">
    <property type="entry name" value="PAS-like_dom_sf"/>
</dbReference>
<dbReference type="PROSITE" id="PS50112">
    <property type="entry name" value="PAS"/>
    <property type="match status" value="3"/>
</dbReference>
<dbReference type="GO" id="GO:0004673">
    <property type="term" value="F:protein histidine kinase activity"/>
    <property type="evidence" value="ECO:0007669"/>
    <property type="project" value="UniProtKB-EC"/>
</dbReference>
<keyword evidence="3 7" id="KW-0597">Phosphoprotein</keyword>
<evidence type="ECO:0000259" key="10">
    <source>
        <dbReference type="PROSITE" id="PS50894"/>
    </source>
</evidence>
<feature type="modified residue" description="Phosphohistidine" evidence="7">
    <location>
        <position position="927"/>
    </location>
</feature>
<evidence type="ECO:0000313" key="11">
    <source>
        <dbReference type="EMBL" id="BBP46349.1"/>
    </source>
</evidence>
<keyword evidence="4" id="KW-0808">Transferase</keyword>
<dbReference type="Gene3D" id="3.30.450.20">
    <property type="entry name" value="PAS domain"/>
    <property type="match status" value="5"/>
</dbReference>
<dbReference type="InterPro" id="IPR013656">
    <property type="entry name" value="PAS_4"/>
</dbReference>
<name>A0A6F8PW56_9GAMM</name>
<keyword evidence="6" id="KW-0902">Two-component regulatory system</keyword>
<dbReference type="PANTHER" id="PTHR43304:SF1">
    <property type="entry name" value="PAC DOMAIN-CONTAINING PROTEIN"/>
    <property type="match status" value="1"/>
</dbReference>
<dbReference type="InterPro" id="IPR036641">
    <property type="entry name" value="HPT_dom_sf"/>
</dbReference>
<dbReference type="Pfam" id="PF13426">
    <property type="entry name" value="PAS_9"/>
    <property type="match status" value="1"/>
</dbReference>
<evidence type="ECO:0000256" key="3">
    <source>
        <dbReference type="ARBA" id="ARBA00022553"/>
    </source>
</evidence>
<feature type="domain" description="PAS" evidence="8">
    <location>
        <begin position="258"/>
        <end position="301"/>
    </location>
</feature>
<evidence type="ECO:0000256" key="5">
    <source>
        <dbReference type="ARBA" id="ARBA00022777"/>
    </source>
</evidence>
<sequence>MISDQTSPISEVTLVWKHQTLWSVIYVSDSIAPLFGHSASSYLAADFSWLQDIHPEDQDQLQQEIASAIRNPSTVAFTPTVYRYCDATGQYHFIDAPIQISRGENNKSITLATTLCPAHELVCVNNFRQLKYVTEQLPNLMVYVFEMNLLGEARLPFTSEHFSDLFGLAPENVTADASPAFARVLNEDNDALRASLKESYEQLTQWQHCFRVQHPDNKILWLKGQATPQRINQNWVRWHGYIYDATAEIQNTLQAQETQLYFETLLKYSSDAIHVLDTQGNVINCSHSFASLLGYSHEEALQLNVRDWDAKYSEEELLQHIARLTDKPMIFETQHRTKHGTLFDVEINANTVQFNGKTYLFAAARDMTQQHQLQIQLEKEKTFIEALVDNANAIIAVIEADGTMSRLNKYGQIMTGFNQEQIASKPYFWTRFLPEAIKKDIKALFDGFALGQTIHSYRNAWISKEGHQRMFEWSNTVIYHNDGSVNYLLAIGLDISEQRQQSPEFERVFEAMSDAMCVIDLNGVIESCNKTFNQQFSHNAFNCSGHSLSELIKPLKNTFNQLLNAVIKQQVVKEIHFSYHSPLGETLKCRAKLILLPNNQQILVKIRDITELHKLEQQLQQEQNYHNALQRHQNAQWQHLLATAQLNLDGVIGLQNRLLQTITDTKNAANISLSQQVLSTLRDELLSQPFQPDLATTVLPEEDKNTQQEYFFLADVIHEVLLLVEHQAQQNGVQINYHDDGALTQALRGKSGVLRLILQSIFNYIIHCAPKTPIAFFAEQLNAAGNQILLRLTLRADLTTSLCKLPLSADNFALAQLWCNKFGAKLQHSKDAANTTLISVQASLFLANSVDSTTAPLEPKFPLTTTPDALEKQTVEVPFDLSHLQKILSNSAQISHLLSAFDGLLDTFKQAMQQQTLSAQEWKALVHQLKGTAANLHIEALSQLCRRYETLERPAEHHAQRLLILNFVTDLSNKIAHYQQQTTATVPASKVRYSAEQMQQHMQQILPVLQARGFVPEEKLSRLTSMLEQHHSAQLAQDVYDAIDGFEFELAIDTLTPLIEGQ</sequence>